<gene>
    <name evidence="1" type="ORF">A2531_02950</name>
</gene>
<organism evidence="1 2">
    <name type="scientific">Candidatus Falkowbacteria bacterium RIFOXYD2_FULL_34_120</name>
    <dbReference type="NCBI Taxonomy" id="1798007"/>
    <lineage>
        <taxon>Bacteria</taxon>
        <taxon>Candidatus Falkowiibacteriota</taxon>
    </lineage>
</organism>
<accession>A0A1F5TNX4</accession>
<sequence length="85" mass="9579">MNNETKLNPIEIAVIKKLKSFGGECNRHYFLMSFVGNHSKISEKIKEEESSKLNINVETATQALETLGEKGILSLTMDLKIILKK</sequence>
<comment type="caution">
    <text evidence="1">The sequence shown here is derived from an EMBL/GenBank/DDBJ whole genome shotgun (WGS) entry which is preliminary data.</text>
</comment>
<dbReference type="AlphaFoldDB" id="A0A1F5TNX4"/>
<evidence type="ECO:0000313" key="2">
    <source>
        <dbReference type="Proteomes" id="UP000177579"/>
    </source>
</evidence>
<dbReference type="EMBL" id="MFGO01000027">
    <property type="protein sequence ID" value="OGF40504.1"/>
    <property type="molecule type" value="Genomic_DNA"/>
</dbReference>
<evidence type="ECO:0000313" key="1">
    <source>
        <dbReference type="EMBL" id="OGF40504.1"/>
    </source>
</evidence>
<name>A0A1F5TNX4_9BACT</name>
<dbReference type="Proteomes" id="UP000177579">
    <property type="component" value="Unassembled WGS sequence"/>
</dbReference>
<protein>
    <submittedName>
        <fullName evidence="1">Uncharacterized protein</fullName>
    </submittedName>
</protein>
<proteinExistence type="predicted"/>
<reference evidence="1 2" key="1">
    <citation type="journal article" date="2016" name="Nat. Commun.">
        <title>Thousands of microbial genomes shed light on interconnected biogeochemical processes in an aquifer system.</title>
        <authorList>
            <person name="Anantharaman K."/>
            <person name="Brown C.T."/>
            <person name="Hug L.A."/>
            <person name="Sharon I."/>
            <person name="Castelle C.J."/>
            <person name="Probst A.J."/>
            <person name="Thomas B.C."/>
            <person name="Singh A."/>
            <person name="Wilkins M.J."/>
            <person name="Karaoz U."/>
            <person name="Brodie E.L."/>
            <person name="Williams K.H."/>
            <person name="Hubbard S.S."/>
            <person name="Banfield J.F."/>
        </authorList>
    </citation>
    <scope>NUCLEOTIDE SEQUENCE [LARGE SCALE GENOMIC DNA]</scope>
</reference>